<evidence type="ECO:0000256" key="2">
    <source>
        <dbReference type="ARBA" id="ARBA00023125"/>
    </source>
</evidence>
<accession>A0ABV6IEQ8</accession>
<dbReference type="SUPFAM" id="SSF46689">
    <property type="entry name" value="Homeodomain-like"/>
    <property type="match status" value="1"/>
</dbReference>
<dbReference type="InterPro" id="IPR020449">
    <property type="entry name" value="Tscrpt_reg_AraC-type_HTH"/>
</dbReference>
<dbReference type="PRINTS" id="PR00032">
    <property type="entry name" value="HTHARAC"/>
</dbReference>
<dbReference type="PROSITE" id="PS01124">
    <property type="entry name" value="HTH_ARAC_FAMILY_2"/>
    <property type="match status" value="1"/>
</dbReference>
<evidence type="ECO:0000259" key="5">
    <source>
        <dbReference type="PROSITE" id="PS01124"/>
    </source>
</evidence>
<dbReference type="InterPro" id="IPR009057">
    <property type="entry name" value="Homeodomain-like_sf"/>
</dbReference>
<dbReference type="Proteomes" id="UP001589844">
    <property type="component" value="Unassembled WGS sequence"/>
</dbReference>
<gene>
    <name evidence="6" type="ORF">ACFFJH_10925</name>
</gene>
<organism evidence="6 7">
    <name type="scientific">Undibacterium danionis</name>
    <dbReference type="NCBI Taxonomy" id="1812100"/>
    <lineage>
        <taxon>Bacteria</taxon>
        <taxon>Pseudomonadati</taxon>
        <taxon>Pseudomonadota</taxon>
        <taxon>Betaproteobacteria</taxon>
        <taxon>Burkholderiales</taxon>
        <taxon>Oxalobacteraceae</taxon>
        <taxon>Undibacterium</taxon>
    </lineage>
</organism>
<keyword evidence="3" id="KW-0010">Activator</keyword>
<evidence type="ECO:0000313" key="6">
    <source>
        <dbReference type="EMBL" id="MFC0350320.1"/>
    </source>
</evidence>
<dbReference type="SMART" id="SM00342">
    <property type="entry name" value="HTH_ARAC"/>
    <property type="match status" value="1"/>
</dbReference>
<keyword evidence="1" id="KW-0805">Transcription regulation</keyword>
<dbReference type="InterPro" id="IPR003313">
    <property type="entry name" value="AraC-bd"/>
</dbReference>
<dbReference type="InterPro" id="IPR014710">
    <property type="entry name" value="RmlC-like_jellyroll"/>
</dbReference>
<dbReference type="Pfam" id="PF02311">
    <property type="entry name" value="AraC_binding"/>
    <property type="match status" value="1"/>
</dbReference>
<evidence type="ECO:0000313" key="7">
    <source>
        <dbReference type="Proteomes" id="UP001589844"/>
    </source>
</evidence>
<dbReference type="InterPro" id="IPR018062">
    <property type="entry name" value="HTH_AraC-typ_CS"/>
</dbReference>
<keyword evidence="4" id="KW-0804">Transcription</keyword>
<dbReference type="PROSITE" id="PS00041">
    <property type="entry name" value="HTH_ARAC_FAMILY_1"/>
    <property type="match status" value="1"/>
</dbReference>
<evidence type="ECO:0000256" key="4">
    <source>
        <dbReference type="ARBA" id="ARBA00023163"/>
    </source>
</evidence>
<keyword evidence="7" id="KW-1185">Reference proteome</keyword>
<dbReference type="InterPro" id="IPR018060">
    <property type="entry name" value="HTH_AraC"/>
</dbReference>
<dbReference type="Pfam" id="PF12833">
    <property type="entry name" value="HTH_18"/>
    <property type="match status" value="1"/>
</dbReference>
<dbReference type="InterPro" id="IPR011051">
    <property type="entry name" value="RmlC_Cupin_sf"/>
</dbReference>
<comment type="caution">
    <text evidence="6">The sequence shown here is derived from an EMBL/GenBank/DDBJ whole genome shotgun (WGS) entry which is preliminary data.</text>
</comment>
<dbReference type="PANTHER" id="PTHR11019">
    <property type="entry name" value="HTH-TYPE TRANSCRIPTIONAL REGULATOR NIMR"/>
    <property type="match status" value="1"/>
</dbReference>
<sequence>MRLHTAKKNFVLPSPREFLFTMSYCPITHTGSPPASLSPTVARPVRVVARDLEADELLSAHQHDWGQVTYAIDGTVQVNANHQTWFVPPQRAIWIPAHVVHEVRTLERAKLRAIHIESSVVPIGGEECVVLEVSNLMRELVRALTHLELSQDYSNSGAHHAQREAHLAVCLLDELANAAPLPLNVPMPRDNRLRSLCEILIADPASNLSLQDLSKQVGASERTLARLFQTEMQMSFGLWRQQMRLARAAPLIASGKPLSVVAAELGYASQSAFSAMFKKTFGQSPSQFFKT</sequence>
<evidence type="ECO:0000256" key="1">
    <source>
        <dbReference type="ARBA" id="ARBA00023015"/>
    </source>
</evidence>
<dbReference type="Gene3D" id="2.60.120.10">
    <property type="entry name" value="Jelly Rolls"/>
    <property type="match status" value="1"/>
</dbReference>
<reference evidence="6 7" key="1">
    <citation type="submission" date="2024-09" db="EMBL/GenBank/DDBJ databases">
        <authorList>
            <person name="Sun Q."/>
            <person name="Mori K."/>
        </authorList>
    </citation>
    <scope>NUCLEOTIDE SEQUENCE [LARGE SCALE GENOMIC DNA]</scope>
    <source>
        <strain evidence="6 7">CCM 8677</strain>
    </source>
</reference>
<dbReference type="Gene3D" id="1.10.10.60">
    <property type="entry name" value="Homeodomain-like"/>
    <property type="match status" value="1"/>
</dbReference>
<dbReference type="PANTHER" id="PTHR11019:SF159">
    <property type="entry name" value="TRANSCRIPTIONAL REGULATOR-RELATED"/>
    <property type="match status" value="1"/>
</dbReference>
<dbReference type="EMBL" id="JBHLXJ010000012">
    <property type="protein sequence ID" value="MFC0350320.1"/>
    <property type="molecule type" value="Genomic_DNA"/>
</dbReference>
<dbReference type="SUPFAM" id="SSF51182">
    <property type="entry name" value="RmlC-like cupins"/>
    <property type="match status" value="1"/>
</dbReference>
<evidence type="ECO:0000256" key="3">
    <source>
        <dbReference type="ARBA" id="ARBA00023159"/>
    </source>
</evidence>
<proteinExistence type="predicted"/>
<dbReference type="CDD" id="cd06124">
    <property type="entry name" value="cupin_NimR-like_N"/>
    <property type="match status" value="1"/>
</dbReference>
<protein>
    <submittedName>
        <fullName evidence="6">Helix-turn-helix domain-containing protein</fullName>
    </submittedName>
</protein>
<feature type="domain" description="HTH araC/xylS-type" evidence="5">
    <location>
        <begin position="194"/>
        <end position="291"/>
    </location>
</feature>
<dbReference type="RefSeq" id="WP_390212492.1">
    <property type="nucleotide sequence ID" value="NZ_JBHLXJ010000012.1"/>
</dbReference>
<keyword evidence="2" id="KW-0238">DNA-binding</keyword>
<name>A0ABV6IEQ8_9BURK</name>